<protein>
    <recommendedName>
        <fullName evidence="5">Phosphatidylserine decarboxylase</fullName>
    </recommendedName>
</protein>
<proteinExistence type="predicted"/>
<evidence type="ECO:0000313" key="4">
    <source>
        <dbReference type="EMBL" id="SVB98912.1"/>
    </source>
</evidence>
<keyword evidence="3" id="KW-1133">Transmembrane helix</keyword>
<evidence type="ECO:0008006" key="5">
    <source>
        <dbReference type="Google" id="ProtNLM"/>
    </source>
</evidence>
<evidence type="ECO:0000256" key="2">
    <source>
        <dbReference type="ARBA" id="ARBA00023239"/>
    </source>
</evidence>
<evidence type="ECO:0000256" key="1">
    <source>
        <dbReference type="ARBA" id="ARBA00022793"/>
    </source>
</evidence>
<gene>
    <name evidence="4" type="ORF">METZ01_LOCUS251766</name>
</gene>
<keyword evidence="3" id="KW-0472">Membrane</keyword>
<feature type="non-terminal residue" evidence="4">
    <location>
        <position position="1"/>
    </location>
</feature>
<keyword evidence="1" id="KW-0210">Decarboxylase</keyword>
<dbReference type="Pfam" id="PF02666">
    <property type="entry name" value="PS_Dcarbxylase"/>
    <property type="match status" value="1"/>
</dbReference>
<feature type="transmembrane region" description="Helical" evidence="3">
    <location>
        <begin position="12"/>
        <end position="30"/>
    </location>
</feature>
<reference evidence="4" key="1">
    <citation type="submission" date="2018-05" db="EMBL/GenBank/DDBJ databases">
        <authorList>
            <person name="Lanie J.A."/>
            <person name="Ng W.-L."/>
            <person name="Kazmierczak K.M."/>
            <person name="Andrzejewski T.M."/>
            <person name="Davidsen T.M."/>
            <person name="Wayne K.J."/>
            <person name="Tettelin H."/>
            <person name="Glass J.I."/>
            <person name="Rusch D."/>
            <person name="Podicherti R."/>
            <person name="Tsui H.-C.T."/>
            <person name="Winkler M.E."/>
        </authorList>
    </citation>
    <scope>NUCLEOTIDE SEQUENCE</scope>
</reference>
<organism evidence="4">
    <name type="scientific">marine metagenome</name>
    <dbReference type="NCBI Taxonomy" id="408172"/>
    <lineage>
        <taxon>unclassified sequences</taxon>
        <taxon>metagenomes</taxon>
        <taxon>ecological metagenomes</taxon>
    </lineage>
</organism>
<dbReference type="GO" id="GO:0008654">
    <property type="term" value="P:phospholipid biosynthetic process"/>
    <property type="evidence" value="ECO:0007669"/>
    <property type="project" value="InterPro"/>
</dbReference>
<dbReference type="EMBL" id="UINC01067337">
    <property type="protein sequence ID" value="SVB98912.1"/>
    <property type="molecule type" value="Genomic_DNA"/>
</dbReference>
<dbReference type="AlphaFoldDB" id="A0A382II09"/>
<dbReference type="InterPro" id="IPR003817">
    <property type="entry name" value="PS_Dcarbxylase"/>
</dbReference>
<dbReference type="PANTHER" id="PTHR10067:SF13">
    <property type="entry name" value="PHOSPHATIDYLSERINE DECARBOXYLASE"/>
    <property type="match status" value="1"/>
</dbReference>
<name>A0A382II09_9ZZZZ</name>
<sequence>VNQCFCTYKRSLVIWSFGALFSASLCAWAGDQRAFVANPLLDIQHNQDAVKSLRWLYENEEEFHSLIDNMFANIHPLPDGRPNPWQGKDIDDLYQFVENWSSFLPTTDNGLTKIREFQALIDTNIYGEQFVTEEPGRSWTKHMSNVRRVTMTNPASLKRIENWVSDPRIHIDDYVIPDGGFKSFNEFFVRTLKEPRPVNRPADDSVVSSPADCFIEMLSATITDSTLIQTKVGQRLKVTEMLANSSYAEKFIGGTGLRCILTPTDYHHYHAPVNGRVVESREQVNGVLYGGVPGPAMIDNVTNFQRGYYIYETEEFGYVGMVPVGLSTIGSVVFEEPYKYITPDAPVNIR</sequence>
<accession>A0A382II09</accession>
<keyword evidence="3" id="KW-0812">Transmembrane</keyword>
<evidence type="ECO:0000256" key="3">
    <source>
        <dbReference type="SAM" id="Phobius"/>
    </source>
</evidence>
<dbReference type="PANTHER" id="PTHR10067">
    <property type="entry name" value="PHOSPHATIDYLSERINE DECARBOXYLASE"/>
    <property type="match status" value="1"/>
</dbReference>
<dbReference type="GO" id="GO:0004609">
    <property type="term" value="F:phosphatidylserine decarboxylase activity"/>
    <property type="evidence" value="ECO:0007669"/>
    <property type="project" value="InterPro"/>
</dbReference>
<keyword evidence="2" id="KW-0456">Lyase</keyword>
<feature type="non-terminal residue" evidence="4">
    <location>
        <position position="350"/>
    </location>
</feature>